<evidence type="ECO:0000313" key="3">
    <source>
        <dbReference type="Proteomes" id="UP000199087"/>
    </source>
</evidence>
<name>A0A0U1P034_9BACI</name>
<dbReference type="Pfam" id="PF09346">
    <property type="entry name" value="SMI1_KNR4"/>
    <property type="match status" value="1"/>
</dbReference>
<protein>
    <submittedName>
        <fullName evidence="2">SMI1 / KNR4 family protein</fullName>
    </submittedName>
</protein>
<dbReference type="OrthoDB" id="2355620at2"/>
<sequence length="195" mass="22775">MYLQIDDTLNILEKWKEKGFRKLNNGTEIICHVPKIFPEAWLHEIYAPLTDEAINALERNVVSKKIPEVLKEFYRKMNGINLFSDVFCVNGLRTSYVRTGNESIQPYDLVTLDSGRHKECPNSWLIFGSYSWDGSHVVMDTSESENPKVFRIERWTTNILQEWNNFSNWLNSETSRVQTLFDENGYEIDSSIPTI</sequence>
<dbReference type="InterPro" id="IPR037883">
    <property type="entry name" value="Knr4/Smi1-like_sf"/>
</dbReference>
<keyword evidence="3" id="KW-1185">Reference proteome</keyword>
<proteinExistence type="predicted"/>
<dbReference type="Gene3D" id="3.40.1580.10">
    <property type="entry name" value="SMI1/KNR4-like"/>
    <property type="match status" value="1"/>
</dbReference>
<evidence type="ECO:0000259" key="1">
    <source>
        <dbReference type="SMART" id="SM00860"/>
    </source>
</evidence>
<accession>A0A0U1P034</accession>
<dbReference type="EMBL" id="CVRB01000003">
    <property type="protein sequence ID" value="CRK83649.1"/>
    <property type="molecule type" value="Genomic_DNA"/>
</dbReference>
<dbReference type="AlphaFoldDB" id="A0A0U1P034"/>
<dbReference type="SMART" id="SM00860">
    <property type="entry name" value="SMI1_KNR4"/>
    <property type="match status" value="1"/>
</dbReference>
<dbReference type="RefSeq" id="WP_090636425.1">
    <property type="nucleotide sequence ID" value="NZ_CVRB01000003.1"/>
</dbReference>
<dbReference type="Proteomes" id="UP000199087">
    <property type="component" value="Unassembled WGS sequence"/>
</dbReference>
<dbReference type="InterPro" id="IPR018958">
    <property type="entry name" value="Knr4/Smi1-like_dom"/>
</dbReference>
<dbReference type="SUPFAM" id="SSF160631">
    <property type="entry name" value="SMI1/KNR4-like"/>
    <property type="match status" value="1"/>
</dbReference>
<feature type="domain" description="Knr4/Smi1-like" evidence="1">
    <location>
        <begin position="48"/>
        <end position="172"/>
    </location>
</feature>
<organism evidence="2 3">
    <name type="scientific">Neobacillus massiliamazoniensis</name>
    <dbReference type="NCBI Taxonomy" id="1499688"/>
    <lineage>
        <taxon>Bacteria</taxon>
        <taxon>Bacillati</taxon>
        <taxon>Bacillota</taxon>
        <taxon>Bacilli</taxon>
        <taxon>Bacillales</taxon>
        <taxon>Bacillaceae</taxon>
        <taxon>Neobacillus</taxon>
    </lineage>
</organism>
<reference evidence="3" key="1">
    <citation type="submission" date="2015-05" db="EMBL/GenBank/DDBJ databases">
        <authorList>
            <person name="Urmite Genomes"/>
        </authorList>
    </citation>
    <scope>NUCLEOTIDE SEQUENCE [LARGE SCALE GENOMIC DNA]</scope>
    <source>
        <strain evidence="3">LF1</strain>
    </source>
</reference>
<evidence type="ECO:0000313" key="2">
    <source>
        <dbReference type="EMBL" id="CRK83649.1"/>
    </source>
</evidence>
<gene>
    <name evidence="2" type="ORF">BN000_03622</name>
</gene>